<gene>
    <name evidence="1" type="ORF">RSOLAG1IB_09702</name>
</gene>
<accession>A0A0B7FS63</accession>
<name>A0A0B7FS63_THACB</name>
<reference evidence="1 2" key="1">
    <citation type="submission" date="2014-11" db="EMBL/GenBank/DDBJ databases">
        <authorList>
            <person name="Wibberg Daniel"/>
        </authorList>
    </citation>
    <scope>NUCLEOTIDE SEQUENCE [LARGE SCALE GENOMIC DNA]</scope>
    <source>
        <strain evidence="1">Rhizoctonia solani AG1-IB 7/3/14</strain>
    </source>
</reference>
<proteinExistence type="predicted"/>
<sequence length="98" mass="10578">MIRNPPSVARLSSFGPFHLITLLVDLEISPGYTNEPQIGLSYWIEDQLGNTMPPIATCTSTPPWSSLSLAVPTLTRSVPPPFEFYSASATPTKSNGLS</sequence>
<dbReference type="Proteomes" id="UP000059188">
    <property type="component" value="Unassembled WGS sequence"/>
</dbReference>
<protein>
    <submittedName>
        <fullName evidence="1">Uncharacterized protein</fullName>
    </submittedName>
</protein>
<dbReference type="AlphaFoldDB" id="A0A0B7FS63"/>
<dbReference type="EMBL" id="LN679148">
    <property type="protein sequence ID" value="CEL60520.1"/>
    <property type="molecule type" value="Genomic_DNA"/>
</dbReference>
<keyword evidence="2" id="KW-1185">Reference proteome</keyword>
<evidence type="ECO:0000313" key="2">
    <source>
        <dbReference type="Proteomes" id="UP000059188"/>
    </source>
</evidence>
<evidence type="ECO:0000313" key="1">
    <source>
        <dbReference type="EMBL" id="CEL60520.1"/>
    </source>
</evidence>
<organism evidence="1 2">
    <name type="scientific">Thanatephorus cucumeris (strain AG1-IB / isolate 7/3/14)</name>
    <name type="common">Lettuce bottom rot fungus</name>
    <name type="synonym">Rhizoctonia solani</name>
    <dbReference type="NCBI Taxonomy" id="1108050"/>
    <lineage>
        <taxon>Eukaryota</taxon>
        <taxon>Fungi</taxon>
        <taxon>Dikarya</taxon>
        <taxon>Basidiomycota</taxon>
        <taxon>Agaricomycotina</taxon>
        <taxon>Agaricomycetes</taxon>
        <taxon>Cantharellales</taxon>
        <taxon>Ceratobasidiaceae</taxon>
        <taxon>Rhizoctonia</taxon>
        <taxon>Rhizoctonia solani AG-1</taxon>
    </lineage>
</organism>